<dbReference type="InterPro" id="IPR036186">
    <property type="entry name" value="Serpin_sf"/>
</dbReference>
<keyword evidence="5" id="KW-1185">Reference proteome</keyword>
<evidence type="ECO:0000259" key="3">
    <source>
        <dbReference type="SMART" id="SM00093"/>
    </source>
</evidence>
<dbReference type="SUPFAM" id="SSF56574">
    <property type="entry name" value="Serpins"/>
    <property type="match status" value="1"/>
</dbReference>
<dbReference type="Proteomes" id="UP000610760">
    <property type="component" value="Unassembled WGS sequence"/>
</dbReference>
<dbReference type="InterPro" id="IPR042185">
    <property type="entry name" value="Serpin_sf_2"/>
</dbReference>
<dbReference type="Gene3D" id="2.30.39.10">
    <property type="entry name" value="Alpha-1-antitrypsin, domain 1"/>
    <property type="match status" value="1"/>
</dbReference>
<feature type="chain" id="PRO_5039652892" evidence="2">
    <location>
        <begin position="20"/>
        <end position="432"/>
    </location>
</feature>
<evidence type="ECO:0000256" key="1">
    <source>
        <dbReference type="RuleBase" id="RU000411"/>
    </source>
</evidence>
<keyword evidence="2" id="KW-0732">Signal</keyword>
<evidence type="ECO:0000313" key="5">
    <source>
        <dbReference type="Proteomes" id="UP000610760"/>
    </source>
</evidence>
<dbReference type="InterPro" id="IPR000215">
    <property type="entry name" value="Serpin_fam"/>
</dbReference>
<dbReference type="InterPro" id="IPR023795">
    <property type="entry name" value="Serpin_CS"/>
</dbReference>
<comment type="similarity">
    <text evidence="1">Belongs to the serpin family.</text>
</comment>
<sequence>MTKKILFAIIACAACVTLAAGQVFSAGEKVPVPEQKGTPEYPAAVAYDDYEAKAAICESNPVDETFISSLNDFAAKSSSKVLRRQSENYTYSPISAYMALSLATVGSNGDTQQELLKALGIDSKKGVSYLAAQNANLFRRMYLENDMGKLKIANSLWLSDDMTFNQNYLDTATGQFYASLFNVDFADKKTGELMGQWIAENTNGTLAPKMEVDKELCMSIINTVYFKDQWVNKFNETATKKDTFYKADGSTVQCDFMNQVFSSHGFVKGKNYTAASLGLKNGGAMNFILPDKGVKTDDLLLTADKASDLLSGGEPKSGMVTFKLPKFNFNTDIDLGGALKSLGVKKAFKETANFSGISSDKGLYISEVKQQTHVAIDENGVEASAFTEIGMAGSALPVDRAEMILDRPFIFTITDRNGVVMFMGVINDPTQK</sequence>
<name>A0A926E5C2_9FIRM</name>
<organism evidence="4 5">
    <name type="scientific">Fumia xinanensis</name>
    <dbReference type="NCBI Taxonomy" id="2763659"/>
    <lineage>
        <taxon>Bacteria</taxon>
        <taxon>Bacillati</taxon>
        <taxon>Bacillota</taxon>
        <taxon>Clostridia</taxon>
        <taxon>Eubacteriales</taxon>
        <taxon>Oscillospiraceae</taxon>
        <taxon>Fumia</taxon>
    </lineage>
</organism>
<comment type="caution">
    <text evidence="4">The sequence shown here is derived from an EMBL/GenBank/DDBJ whole genome shotgun (WGS) entry which is preliminary data.</text>
</comment>
<accession>A0A926E5C2</accession>
<dbReference type="CDD" id="cd19589">
    <property type="entry name" value="serpin_tengpin-like"/>
    <property type="match status" value="1"/>
</dbReference>
<dbReference type="Gene3D" id="3.30.497.10">
    <property type="entry name" value="Antithrombin, subunit I, domain 2"/>
    <property type="match status" value="1"/>
</dbReference>
<dbReference type="RefSeq" id="WP_249294802.1">
    <property type="nucleotide sequence ID" value="NZ_JACRSV010000002.1"/>
</dbReference>
<dbReference type="GO" id="GO:0005615">
    <property type="term" value="C:extracellular space"/>
    <property type="evidence" value="ECO:0007669"/>
    <property type="project" value="InterPro"/>
</dbReference>
<proteinExistence type="inferred from homology"/>
<feature type="signal peptide" evidence="2">
    <location>
        <begin position="1"/>
        <end position="19"/>
    </location>
</feature>
<dbReference type="InterPro" id="IPR023796">
    <property type="entry name" value="Serpin_dom"/>
</dbReference>
<dbReference type="PANTHER" id="PTHR11461:SF211">
    <property type="entry name" value="GH10112P-RELATED"/>
    <property type="match status" value="1"/>
</dbReference>
<dbReference type="Pfam" id="PF00079">
    <property type="entry name" value="Serpin"/>
    <property type="match status" value="1"/>
</dbReference>
<dbReference type="EMBL" id="JACRSV010000002">
    <property type="protein sequence ID" value="MBC8559820.1"/>
    <property type="molecule type" value="Genomic_DNA"/>
</dbReference>
<dbReference type="SMART" id="SM00093">
    <property type="entry name" value="SERPIN"/>
    <property type="match status" value="1"/>
</dbReference>
<evidence type="ECO:0000313" key="4">
    <source>
        <dbReference type="EMBL" id="MBC8559820.1"/>
    </source>
</evidence>
<dbReference type="PANTHER" id="PTHR11461">
    <property type="entry name" value="SERINE PROTEASE INHIBITOR, SERPIN"/>
    <property type="match status" value="1"/>
</dbReference>
<dbReference type="GO" id="GO:0004867">
    <property type="term" value="F:serine-type endopeptidase inhibitor activity"/>
    <property type="evidence" value="ECO:0007669"/>
    <property type="project" value="InterPro"/>
</dbReference>
<evidence type="ECO:0000256" key="2">
    <source>
        <dbReference type="SAM" id="SignalP"/>
    </source>
</evidence>
<protein>
    <submittedName>
        <fullName evidence="4">Serpin family protein</fullName>
    </submittedName>
</protein>
<dbReference type="InterPro" id="IPR042178">
    <property type="entry name" value="Serpin_sf_1"/>
</dbReference>
<dbReference type="AlphaFoldDB" id="A0A926E5C2"/>
<feature type="domain" description="Serpin" evidence="3">
    <location>
        <begin position="76"/>
        <end position="429"/>
    </location>
</feature>
<dbReference type="PROSITE" id="PS00284">
    <property type="entry name" value="SERPIN"/>
    <property type="match status" value="1"/>
</dbReference>
<gene>
    <name evidence="4" type="ORF">H8710_07020</name>
</gene>
<reference evidence="4" key="1">
    <citation type="submission" date="2020-08" db="EMBL/GenBank/DDBJ databases">
        <title>Genome public.</title>
        <authorList>
            <person name="Liu C."/>
            <person name="Sun Q."/>
        </authorList>
    </citation>
    <scope>NUCLEOTIDE SEQUENCE</scope>
    <source>
        <strain evidence="4">NSJ-33</strain>
    </source>
</reference>